<evidence type="ECO:0000313" key="3">
    <source>
        <dbReference type="Proteomes" id="UP000306825"/>
    </source>
</evidence>
<sequence length="91" mass="10980">MNTKKVSEYIKELENKGYRDIFVWRDKKGTYYNWHKHPYNEIRIMLKGEMKINTKNKKYYLKKGDILDVPAGEIHEAYIIEDSEYICASKI</sequence>
<keyword evidence="3" id="KW-1185">Reference proteome</keyword>
<dbReference type="SUPFAM" id="SSF51182">
    <property type="entry name" value="RmlC-like cupins"/>
    <property type="match status" value="1"/>
</dbReference>
<reference evidence="2 3" key="1">
    <citation type="submission" date="2019-05" db="EMBL/GenBank/DDBJ databases">
        <title>A comparative analysis of the Nautiliaceae.</title>
        <authorList>
            <person name="Grosche A."/>
            <person name="Smedile F."/>
            <person name="Vetriani C."/>
        </authorList>
    </citation>
    <scope>NUCLEOTIDE SEQUENCE [LARGE SCALE GENOMIC DNA]</scope>
    <source>
        <strain evidence="2 3">TB-2</strain>
    </source>
</reference>
<dbReference type="Gene3D" id="2.60.120.10">
    <property type="entry name" value="Jelly Rolls"/>
    <property type="match status" value="1"/>
</dbReference>
<dbReference type="InterPro" id="IPR013096">
    <property type="entry name" value="Cupin_2"/>
</dbReference>
<protein>
    <submittedName>
        <fullName evidence="2">Cupin domain-containing protein</fullName>
    </submittedName>
</protein>
<dbReference type="EMBL" id="CP040463">
    <property type="protein sequence ID" value="QCT95050.1"/>
    <property type="molecule type" value="Genomic_DNA"/>
</dbReference>
<proteinExistence type="predicted"/>
<dbReference type="InterPro" id="IPR011051">
    <property type="entry name" value="RmlC_Cupin_sf"/>
</dbReference>
<dbReference type="Pfam" id="PF07883">
    <property type="entry name" value="Cupin_2"/>
    <property type="match status" value="1"/>
</dbReference>
<name>A0ABX5V9T8_9BACT</name>
<evidence type="ECO:0000259" key="1">
    <source>
        <dbReference type="Pfam" id="PF07883"/>
    </source>
</evidence>
<dbReference type="RefSeq" id="WP_138323698.1">
    <property type="nucleotide sequence ID" value="NZ_CP040463.1"/>
</dbReference>
<gene>
    <name evidence="2" type="ORF">FE773_07560</name>
</gene>
<organism evidence="2 3">
    <name type="scientific">Caminibacter mediatlanticus TB-2</name>
    <dbReference type="NCBI Taxonomy" id="391592"/>
    <lineage>
        <taxon>Bacteria</taxon>
        <taxon>Pseudomonadati</taxon>
        <taxon>Campylobacterota</taxon>
        <taxon>Epsilonproteobacteria</taxon>
        <taxon>Nautiliales</taxon>
        <taxon>Nautiliaceae</taxon>
        <taxon>Caminibacter</taxon>
    </lineage>
</organism>
<dbReference type="Proteomes" id="UP000306825">
    <property type="component" value="Chromosome"/>
</dbReference>
<evidence type="ECO:0000313" key="2">
    <source>
        <dbReference type="EMBL" id="QCT95050.1"/>
    </source>
</evidence>
<accession>A0ABX5V9T8</accession>
<feature type="domain" description="Cupin type-2" evidence="1">
    <location>
        <begin position="23"/>
        <end position="79"/>
    </location>
</feature>
<dbReference type="InterPro" id="IPR014710">
    <property type="entry name" value="RmlC-like_jellyroll"/>
</dbReference>